<dbReference type="EMBL" id="BMMM01000006">
    <property type="protein sequence ID" value="GGN65716.1"/>
    <property type="molecule type" value="Genomic_DNA"/>
</dbReference>
<dbReference type="AlphaFoldDB" id="A0A918D597"/>
<organism evidence="1 2">
    <name type="scientific">Streptomyces albiflavescens</name>
    <dbReference type="NCBI Taxonomy" id="1623582"/>
    <lineage>
        <taxon>Bacteria</taxon>
        <taxon>Bacillati</taxon>
        <taxon>Actinomycetota</taxon>
        <taxon>Actinomycetes</taxon>
        <taxon>Kitasatosporales</taxon>
        <taxon>Streptomycetaceae</taxon>
        <taxon>Streptomyces</taxon>
    </lineage>
</organism>
<reference evidence="1 2" key="1">
    <citation type="journal article" date="2014" name="Int. J. Syst. Evol. Microbiol.">
        <title>Complete genome sequence of Corynebacterium casei LMG S-19264T (=DSM 44701T), isolated from a smear-ripened cheese.</title>
        <authorList>
            <consortium name="US DOE Joint Genome Institute (JGI-PGF)"/>
            <person name="Walter F."/>
            <person name="Albersmeier A."/>
            <person name="Kalinowski J."/>
            <person name="Ruckert C."/>
        </authorList>
    </citation>
    <scope>NUCLEOTIDE SEQUENCE [LARGE SCALE GENOMIC DNA]</scope>
    <source>
        <strain evidence="1 2">CGMCC 4.7111</strain>
    </source>
</reference>
<evidence type="ECO:0008006" key="3">
    <source>
        <dbReference type="Google" id="ProtNLM"/>
    </source>
</evidence>
<comment type="caution">
    <text evidence="1">The sequence shown here is derived from an EMBL/GenBank/DDBJ whole genome shotgun (WGS) entry which is preliminary data.</text>
</comment>
<sequence length="176" mass="19819">MAPDADMSSPTRMVSAMAVPVPELIPIAYEPKHRTETIGRYADGQFLASITYAFPEGFRPDDGWEEHKRLYVVLHTFDSAGSYRDSEIWCAGTWAEQQRDPHGDDSVLSRARVHLAKLLRSLPRRSYTDIAIHPFQLTVDGVLFGLVTGEDEGEAWAELYPDRLGFGEPWDGTYDT</sequence>
<name>A0A918D597_9ACTN</name>
<proteinExistence type="predicted"/>
<accession>A0A918D597</accession>
<protein>
    <recommendedName>
        <fullName evidence="3">Formate hydrogenlyase regulatory protein HycA</fullName>
    </recommendedName>
</protein>
<dbReference type="Proteomes" id="UP000600365">
    <property type="component" value="Unassembled WGS sequence"/>
</dbReference>
<evidence type="ECO:0000313" key="1">
    <source>
        <dbReference type="EMBL" id="GGN65716.1"/>
    </source>
</evidence>
<evidence type="ECO:0000313" key="2">
    <source>
        <dbReference type="Proteomes" id="UP000600365"/>
    </source>
</evidence>
<gene>
    <name evidence="1" type="ORF">GCM10011579_036440</name>
</gene>
<keyword evidence="2" id="KW-1185">Reference proteome</keyword>